<dbReference type="Proteomes" id="UP000604046">
    <property type="component" value="Unassembled WGS sequence"/>
</dbReference>
<evidence type="ECO:0000259" key="7">
    <source>
        <dbReference type="SMART" id="SM00663"/>
    </source>
</evidence>
<dbReference type="PANTHER" id="PTHR19376:SF11">
    <property type="entry name" value="DNA-DIRECTED RNA POLYMERASE I SUBUNIT RPA1"/>
    <property type="match status" value="1"/>
</dbReference>
<evidence type="ECO:0000256" key="2">
    <source>
        <dbReference type="ARBA" id="ARBA00012418"/>
    </source>
</evidence>
<comment type="similarity">
    <text evidence="1">Belongs to the RNA polymerase beta' chain family.</text>
</comment>
<organism evidence="8 9">
    <name type="scientific">Symbiodinium natans</name>
    <dbReference type="NCBI Taxonomy" id="878477"/>
    <lineage>
        <taxon>Eukaryota</taxon>
        <taxon>Sar</taxon>
        <taxon>Alveolata</taxon>
        <taxon>Dinophyceae</taxon>
        <taxon>Suessiales</taxon>
        <taxon>Symbiodiniaceae</taxon>
        <taxon>Symbiodinium</taxon>
    </lineage>
</organism>
<feature type="domain" description="RNA polymerase N-terminal" evidence="7">
    <location>
        <begin position="1"/>
        <end position="184"/>
    </location>
</feature>
<dbReference type="OrthoDB" id="448257at2759"/>
<evidence type="ECO:0000256" key="1">
    <source>
        <dbReference type="ARBA" id="ARBA00006460"/>
    </source>
</evidence>
<evidence type="ECO:0000313" key="9">
    <source>
        <dbReference type="Proteomes" id="UP000604046"/>
    </source>
</evidence>
<evidence type="ECO:0000256" key="5">
    <source>
        <dbReference type="ARBA" id="ARBA00022695"/>
    </source>
</evidence>
<dbReference type="GO" id="GO:0003677">
    <property type="term" value="F:DNA binding"/>
    <property type="evidence" value="ECO:0007669"/>
    <property type="project" value="InterPro"/>
</dbReference>
<gene>
    <name evidence="8" type="primary">rpa1</name>
    <name evidence="8" type="ORF">SNAT2548_LOCUS31962</name>
</gene>
<evidence type="ECO:0000256" key="3">
    <source>
        <dbReference type="ARBA" id="ARBA00022478"/>
    </source>
</evidence>
<dbReference type="PANTHER" id="PTHR19376">
    <property type="entry name" value="DNA-DIRECTED RNA POLYMERASE"/>
    <property type="match status" value="1"/>
</dbReference>
<proteinExistence type="inferred from homology"/>
<dbReference type="GO" id="GO:0006351">
    <property type="term" value="P:DNA-templated transcription"/>
    <property type="evidence" value="ECO:0007669"/>
    <property type="project" value="InterPro"/>
</dbReference>
<dbReference type="Gene3D" id="2.40.40.20">
    <property type="match status" value="1"/>
</dbReference>
<dbReference type="InterPro" id="IPR000722">
    <property type="entry name" value="RNA_pol_asu"/>
</dbReference>
<keyword evidence="9" id="KW-1185">Reference proteome</keyword>
<protein>
    <recommendedName>
        <fullName evidence="2">DNA-directed RNA polymerase</fullName>
        <ecNumber evidence="2">2.7.7.6</ecNumber>
    </recommendedName>
</protein>
<dbReference type="EC" id="2.7.7.6" evidence="2"/>
<keyword evidence="6" id="KW-0804">Transcription</keyword>
<dbReference type="InterPro" id="IPR006592">
    <property type="entry name" value="RNA_pol_N"/>
</dbReference>
<sequence length="184" mass="20775">MKMMGKRVNFAARSVISPDPNIEPSEIGVPLDIASNLFYPEVATPFNIEWLRSLVERGNEYPGAAEVHISKSDGSKNILGLAKMSQADRNTWAKQLLTDLKSGKPPWTVFRHLMDGDPLLVNRQPTLHKPGIMAHTAKVLRKEKTIRLHYVNCNTYNADFDGDEMNLHAPQDRLKVSRPRKDMS</sequence>
<dbReference type="SUPFAM" id="SSF64484">
    <property type="entry name" value="beta and beta-prime subunits of DNA dependent RNA-polymerase"/>
    <property type="match status" value="1"/>
</dbReference>
<keyword evidence="5" id="KW-0548">Nucleotidyltransferase</keyword>
<keyword evidence="3" id="KW-0240">DNA-directed RNA polymerase</keyword>
<name>A0A812UBL4_9DINO</name>
<dbReference type="AlphaFoldDB" id="A0A812UBL4"/>
<dbReference type="GO" id="GO:0003899">
    <property type="term" value="F:DNA-directed RNA polymerase activity"/>
    <property type="evidence" value="ECO:0007669"/>
    <property type="project" value="UniProtKB-EC"/>
</dbReference>
<dbReference type="SMART" id="SM00663">
    <property type="entry name" value="RPOLA_N"/>
    <property type="match status" value="1"/>
</dbReference>
<dbReference type="EMBL" id="CAJNDS010002685">
    <property type="protein sequence ID" value="CAE7564685.1"/>
    <property type="molecule type" value="Genomic_DNA"/>
</dbReference>
<reference evidence="8" key="1">
    <citation type="submission" date="2021-02" db="EMBL/GenBank/DDBJ databases">
        <authorList>
            <person name="Dougan E. K."/>
            <person name="Rhodes N."/>
            <person name="Thang M."/>
            <person name="Chan C."/>
        </authorList>
    </citation>
    <scope>NUCLEOTIDE SEQUENCE</scope>
</reference>
<dbReference type="InterPro" id="IPR045867">
    <property type="entry name" value="DNA-dir_RpoC_beta_prime"/>
</dbReference>
<evidence type="ECO:0000313" key="8">
    <source>
        <dbReference type="EMBL" id="CAE7564685.1"/>
    </source>
</evidence>
<accession>A0A812UBL4</accession>
<evidence type="ECO:0000256" key="6">
    <source>
        <dbReference type="ARBA" id="ARBA00023163"/>
    </source>
</evidence>
<dbReference type="GO" id="GO:0005736">
    <property type="term" value="C:RNA polymerase I complex"/>
    <property type="evidence" value="ECO:0007669"/>
    <property type="project" value="TreeGrafter"/>
</dbReference>
<dbReference type="Gene3D" id="3.30.1490.180">
    <property type="entry name" value="RNA polymerase ii"/>
    <property type="match status" value="1"/>
</dbReference>
<dbReference type="Pfam" id="PF00623">
    <property type="entry name" value="RNA_pol_Rpb1_2"/>
    <property type="match status" value="1"/>
</dbReference>
<keyword evidence="4" id="KW-0808">Transferase</keyword>
<comment type="caution">
    <text evidence="8">The sequence shown here is derived from an EMBL/GenBank/DDBJ whole genome shotgun (WGS) entry which is preliminary data.</text>
</comment>
<evidence type="ECO:0000256" key="4">
    <source>
        <dbReference type="ARBA" id="ARBA00022679"/>
    </source>
</evidence>